<gene>
    <name evidence="2" type="ORF">BDV30DRAFT_223590</name>
</gene>
<protein>
    <recommendedName>
        <fullName evidence="1">Enoyl reductase (ER) domain-containing protein</fullName>
    </recommendedName>
</protein>
<feature type="domain" description="Enoyl reductase (ER)" evidence="1">
    <location>
        <begin position="43"/>
        <end position="353"/>
    </location>
</feature>
<dbReference type="Gene3D" id="3.90.180.10">
    <property type="entry name" value="Medium-chain alcohol dehydrogenases, catalytic domain"/>
    <property type="match status" value="1"/>
</dbReference>
<evidence type="ECO:0000313" key="2">
    <source>
        <dbReference type="EMBL" id="KAB8277440.1"/>
    </source>
</evidence>
<dbReference type="InterPro" id="IPR013154">
    <property type="entry name" value="ADH-like_N"/>
</dbReference>
<accession>A0A5N6JGM7</accession>
<name>A0A5N6JGM7_9EURO</name>
<dbReference type="GO" id="GO:0008270">
    <property type="term" value="F:zinc ion binding"/>
    <property type="evidence" value="ECO:0007669"/>
    <property type="project" value="InterPro"/>
</dbReference>
<dbReference type="PANTHER" id="PTHR44013:SF5">
    <property type="entry name" value="OXIDOREDUCTASE, PUTATIVE (AFU_ORTHOLOGUE AFUA_5G01290)-RELATED"/>
    <property type="match status" value="1"/>
</dbReference>
<evidence type="ECO:0000259" key="1">
    <source>
        <dbReference type="SMART" id="SM00829"/>
    </source>
</evidence>
<dbReference type="InterPro" id="IPR052733">
    <property type="entry name" value="Chloroplast_QOR"/>
</dbReference>
<dbReference type="PANTHER" id="PTHR44013">
    <property type="entry name" value="ZINC-TYPE ALCOHOL DEHYDROGENASE-LIKE PROTEIN C16A3.02C"/>
    <property type="match status" value="1"/>
</dbReference>
<dbReference type="Pfam" id="PF08240">
    <property type="entry name" value="ADH_N"/>
    <property type="match status" value="1"/>
</dbReference>
<dbReference type="Proteomes" id="UP000326289">
    <property type="component" value="Unassembled WGS sequence"/>
</dbReference>
<dbReference type="InterPro" id="IPR011032">
    <property type="entry name" value="GroES-like_sf"/>
</dbReference>
<sequence>MRSTTDGRLSGVFGNTRFNRLFGNGHHRVETIFSVSMSFWDRGMSKETRLIQTTLDIPTPDPNTNEHLIRVHCVSPCANELNWLKYFAPPKPRTQIPCYDIAGTVVKSPDNSPFSVGDEVYARTNYLRPGCASDYAIAVTDELAHRPKKLSWAESTAVPLSAQTAWQALFVQSGIGNFESEEWKGKRVLVTAASGGVGIWVTQIARLVGATVIGTCGSRNVDLVKGLGATEVIDYRQTDLRGWAQEPGNQVDVVVDCIGGKSLADAWWCVKDGGVLVSIYQPPKQVRPEELREKSVKSLFFVMEPKREHLEAITKLVEVGECRPVVDSIWPLELFEEAFARLDGGHARGKIILDLSLNQ</sequence>
<proteinExistence type="predicted"/>
<dbReference type="Pfam" id="PF13602">
    <property type="entry name" value="ADH_zinc_N_2"/>
    <property type="match status" value="1"/>
</dbReference>
<dbReference type="CDD" id="cd05289">
    <property type="entry name" value="MDR_like_2"/>
    <property type="match status" value="1"/>
</dbReference>
<keyword evidence="3" id="KW-1185">Reference proteome</keyword>
<dbReference type="InterPro" id="IPR002364">
    <property type="entry name" value="Quin_OxRdtase/zeta-crystal_CS"/>
</dbReference>
<dbReference type="EMBL" id="ML732772">
    <property type="protein sequence ID" value="KAB8277440.1"/>
    <property type="molecule type" value="Genomic_DNA"/>
</dbReference>
<reference evidence="2 3" key="1">
    <citation type="submission" date="2019-04" db="EMBL/GenBank/DDBJ databases">
        <title>Fungal friends and foes A comparative genomics study of 23 Aspergillus species from section Flavi.</title>
        <authorList>
            <consortium name="DOE Joint Genome Institute"/>
            <person name="Kjaerbolling I."/>
            <person name="Vesth T.C."/>
            <person name="Frisvad J.C."/>
            <person name="Nybo J.L."/>
            <person name="Theobald S."/>
            <person name="Kildgaard S."/>
            <person name="Petersen T.I."/>
            <person name="Kuo A."/>
            <person name="Sato A."/>
            <person name="Lyhne E.K."/>
            <person name="Kogle M.E."/>
            <person name="Wiebenga A."/>
            <person name="Kun R.S."/>
            <person name="Lubbers R.J."/>
            <person name="Makela M.R."/>
            <person name="Barry K."/>
            <person name="Chovatia M."/>
            <person name="Clum A."/>
            <person name="Daum C."/>
            <person name="Haridas S."/>
            <person name="He G."/>
            <person name="LaButti K."/>
            <person name="Lipzen A."/>
            <person name="Mondo S."/>
            <person name="Pangilinan J."/>
            <person name="Riley R."/>
            <person name="Salamov A."/>
            <person name="Simmons B.A."/>
            <person name="Magnuson J.K."/>
            <person name="Henrissat B."/>
            <person name="Mortensen U.H."/>
            <person name="Larsen T.O."/>
            <person name="De vries R.P."/>
            <person name="Grigoriev I.V."/>
            <person name="Machida M."/>
            <person name="Baker S.E."/>
            <person name="Andersen M.R."/>
        </authorList>
    </citation>
    <scope>NUCLEOTIDE SEQUENCE [LARGE SCALE GENOMIC DNA]</scope>
    <source>
        <strain evidence="2 3">CBS 117635</strain>
    </source>
</reference>
<dbReference type="SMART" id="SM00829">
    <property type="entry name" value="PKS_ER"/>
    <property type="match status" value="1"/>
</dbReference>
<organism evidence="2 3">
    <name type="scientific">Aspergillus minisclerotigenes</name>
    <dbReference type="NCBI Taxonomy" id="656917"/>
    <lineage>
        <taxon>Eukaryota</taxon>
        <taxon>Fungi</taxon>
        <taxon>Dikarya</taxon>
        <taxon>Ascomycota</taxon>
        <taxon>Pezizomycotina</taxon>
        <taxon>Eurotiomycetes</taxon>
        <taxon>Eurotiomycetidae</taxon>
        <taxon>Eurotiales</taxon>
        <taxon>Aspergillaceae</taxon>
        <taxon>Aspergillus</taxon>
        <taxon>Aspergillus subgen. Circumdati</taxon>
    </lineage>
</organism>
<dbReference type="InterPro" id="IPR020843">
    <property type="entry name" value="ER"/>
</dbReference>
<dbReference type="PROSITE" id="PS01162">
    <property type="entry name" value="QOR_ZETA_CRYSTAL"/>
    <property type="match status" value="1"/>
</dbReference>
<dbReference type="SUPFAM" id="SSF51735">
    <property type="entry name" value="NAD(P)-binding Rossmann-fold domains"/>
    <property type="match status" value="1"/>
</dbReference>
<dbReference type="Gene3D" id="3.40.50.720">
    <property type="entry name" value="NAD(P)-binding Rossmann-like Domain"/>
    <property type="match status" value="1"/>
</dbReference>
<evidence type="ECO:0000313" key="3">
    <source>
        <dbReference type="Proteomes" id="UP000326289"/>
    </source>
</evidence>
<dbReference type="GO" id="GO:0016491">
    <property type="term" value="F:oxidoreductase activity"/>
    <property type="evidence" value="ECO:0007669"/>
    <property type="project" value="InterPro"/>
</dbReference>
<dbReference type="SUPFAM" id="SSF50129">
    <property type="entry name" value="GroES-like"/>
    <property type="match status" value="1"/>
</dbReference>
<dbReference type="AlphaFoldDB" id="A0A5N6JGM7"/>
<dbReference type="InterPro" id="IPR036291">
    <property type="entry name" value="NAD(P)-bd_dom_sf"/>
</dbReference>